<dbReference type="PANTHER" id="PTHR30536">
    <property type="entry name" value="ALTRONATE/GALACTARATE DEHYDRATASE"/>
    <property type="match status" value="1"/>
</dbReference>
<accession>A0A2G5K5F4</accession>
<evidence type="ECO:0000259" key="3">
    <source>
        <dbReference type="SMART" id="SM00858"/>
    </source>
</evidence>
<dbReference type="CDD" id="cd11613">
    <property type="entry name" value="SAF_AH_GD"/>
    <property type="match status" value="1"/>
</dbReference>
<dbReference type="Gene3D" id="2.30.130.110">
    <property type="match status" value="1"/>
</dbReference>
<dbReference type="Pfam" id="PF04295">
    <property type="entry name" value="GD_AH_second"/>
    <property type="match status" value="1"/>
</dbReference>
<dbReference type="InterPro" id="IPR052172">
    <property type="entry name" value="UxaA_altronate/galactarate_dh"/>
</dbReference>
<comment type="caution">
    <text evidence="4">The sequence shown here is derived from an EMBL/GenBank/DDBJ whole genome shotgun (WGS) entry which is preliminary data.</text>
</comment>
<name>A0A2G5K5F4_9RHOB</name>
<dbReference type="OrthoDB" id="9804574at2"/>
<protein>
    <submittedName>
        <fullName evidence="4">Galactonate dehydratase</fullName>
    </submittedName>
</protein>
<evidence type="ECO:0000256" key="1">
    <source>
        <dbReference type="ARBA" id="ARBA00010986"/>
    </source>
</evidence>
<comment type="similarity">
    <text evidence="1">Belongs to the UxaA family.</text>
</comment>
<dbReference type="SMART" id="SM00858">
    <property type="entry name" value="SAF"/>
    <property type="match status" value="1"/>
</dbReference>
<evidence type="ECO:0000256" key="2">
    <source>
        <dbReference type="ARBA" id="ARBA00023239"/>
    </source>
</evidence>
<feature type="domain" description="SAF" evidence="3">
    <location>
        <begin position="11"/>
        <end position="80"/>
    </location>
</feature>
<dbReference type="InterPro" id="IPR013974">
    <property type="entry name" value="SAF"/>
</dbReference>
<dbReference type="Pfam" id="PF20629">
    <property type="entry name" value="GD_AH_C"/>
    <property type="match status" value="1"/>
</dbReference>
<evidence type="ECO:0000313" key="4">
    <source>
        <dbReference type="EMBL" id="PIB24751.1"/>
    </source>
</evidence>
<reference evidence="4 5" key="1">
    <citation type="submission" date="2016-08" db="EMBL/GenBank/DDBJ databases">
        <title>Draft genome of Amylibacter sp. strain 4G11.</title>
        <authorList>
            <person name="Wong S.-K."/>
            <person name="Hamasaki K."/>
            <person name="Yoshizawa S."/>
        </authorList>
    </citation>
    <scope>NUCLEOTIDE SEQUENCE [LARGE SCALE GENOMIC DNA]</scope>
    <source>
        <strain evidence="4 5">4G11</strain>
    </source>
</reference>
<dbReference type="Proteomes" id="UP000231516">
    <property type="component" value="Unassembled WGS sequence"/>
</dbReference>
<dbReference type="AlphaFoldDB" id="A0A2G5K5F4"/>
<dbReference type="GO" id="GO:0019698">
    <property type="term" value="P:D-galacturonate catabolic process"/>
    <property type="evidence" value="ECO:0007669"/>
    <property type="project" value="TreeGrafter"/>
</dbReference>
<sequence length="507" mass="53385">MSDPILLHPNDNVVVLTTRGNIGDDPLNCGNTLQNIIPTGHKIARCDIPKGEHILKFGQFIAIATQDIATGQHVHVHNCQFAQTAQDYEIGADLDIANAAVPAPTGATFNGYARADGQVGTRNYIALIATVNCSATVIRKAAFELESSGMLDRYENVDGVVAFAHGSGCGMASDGRGFDILDRVLWGHATHPNVGATIFVGLGCEVMQIARMQTKFGKTGGERFRALTIQESGGTRTTIDQIKAHVCEILPDVNTAKRSKQSMSKLRVALQCGGSDGFSSITANPALGIASDLIVAEGGAAILSETPEIYGAEQLFLRRAASNDVAQQLISQIKWWETYAAQNGGSMDNNPSPGNKQGGITTILEKSLGAAAKAGSTPLTAVYDYAEKISGAGFVFMDTPGYDPVSVTGQIAGGAQIVVFTTGRGSAFGSKPAPTIKLATSDRLFAQMHDDMDLNAGDVISNGVSIHDKGREIFDAIRATASGQLTKSEMLGLGDNEFVPWPIGAVM</sequence>
<dbReference type="RefSeq" id="WP_099593382.1">
    <property type="nucleotide sequence ID" value="NZ_MDGM01000012.1"/>
</dbReference>
<dbReference type="InterPro" id="IPR048332">
    <property type="entry name" value="GD_AH_C"/>
</dbReference>
<dbReference type="InterPro" id="IPR007392">
    <property type="entry name" value="GD_AH_second"/>
</dbReference>
<dbReference type="PANTHER" id="PTHR30536:SF5">
    <property type="entry name" value="ALTRONATE DEHYDRATASE"/>
    <property type="match status" value="1"/>
</dbReference>
<gene>
    <name evidence="4" type="ORF">BFP76_06120</name>
</gene>
<dbReference type="EMBL" id="MDGM01000012">
    <property type="protein sequence ID" value="PIB24751.1"/>
    <property type="molecule type" value="Genomic_DNA"/>
</dbReference>
<keyword evidence="5" id="KW-1185">Reference proteome</keyword>
<dbReference type="GO" id="GO:0016829">
    <property type="term" value="F:lyase activity"/>
    <property type="evidence" value="ECO:0007669"/>
    <property type="project" value="UniProtKB-KW"/>
</dbReference>
<organism evidence="4 5">
    <name type="scientific">Paramylibacter kogurei</name>
    <dbReference type="NCBI Taxonomy" id="1889778"/>
    <lineage>
        <taxon>Bacteria</taxon>
        <taxon>Pseudomonadati</taxon>
        <taxon>Pseudomonadota</taxon>
        <taxon>Alphaproteobacteria</taxon>
        <taxon>Rhodobacterales</taxon>
        <taxon>Paracoccaceae</taxon>
        <taxon>Paramylibacter</taxon>
    </lineage>
</organism>
<evidence type="ECO:0000313" key="5">
    <source>
        <dbReference type="Proteomes" id="UP000231516"/>
    </source>
</evidence>
<dbReference type="InterPro" id="IPR044144">
    <property type="entry name" value="SAF_UxaA/GarD"/>
</dbReference>
<proteinExistence type="inferred from homology"/>
<keyword evidence="2" id="KW-0456">Lyase</keyword>